<gene>
    <name evidence="5" type="ORF">Tsubulata_040533</name>
</gene>
<dbReference type="PANTHER" id="PTHR31234:SF35">
    <property type="entry name" value="LATE EMBRYOGENESIS ABUNDANT (LEA) HYDROXYPROLINE-RICH GLYCOPROTEIN FAMILY"/>
    <property type="match status" value="1"/>
</dbReference>
<protein>
    <recommendedName>
        <fullName evidence="7">Late embryogenesis abundant protein LEA-2 subgroup domain-containing protein</fullName>
    </recommendedName>
</protein>
<name>A0A9Q0JD60_9ROSI</name>
<keyword evidence="2 4" id="KW-0472">Membrane</keyword>
<evidence type="ECO:0008006" key="7">
    <source>
        <dbReference type="Google" id="ProtNLM"/>
    </source>
</evidence>
<reference evidence="5" key="1">
    <citation type="submission" date="2022-02" db="EMBL/GenBank/DDBJ databases">
        <authorList>
            <person name="Henning P.M."/>
            <person name="McCubbin A.G."/>
            <person name="Shore J.S."/>
        </authorList>
    </citation>
    <scope>NUCLEOTIDE SEQUENCE</scope>
    <source>
        <strain evidence="5">F60SS</strain>
        <tissue evidence="5">Leaves</tissue>
    </source>
</reference>
<evidence type="ECO:0000256" key="3">
    <source>
        <dbReference type="SAM" id="MobiDB-lite"/>
    </source>
</evidence>
<keyword evidence="4" id="KW-0812">Transmembrane</keyword>
<feature type="region of interest" description="Disordered" evidence="3">
    <location>
        <begin position="1"/>
        <end position="38"/>
    </location>
</feature>
<dbReference type="AlphaFoldDB" id="A0A9Q0JD60"/>
<evidence type="ECO:0000313" key="5">
    <source>
        <dbReference type="EMBL" id="KAJ4836370.1"/>
    </source>
</evidence>
<proteinExistence type="predicted"/>
<keyword evidence="6" id="KW-1185">Reference proteome</keyword>
<comment type="caution">
    <text evidence="5">The sequence shown here is derived from an EMBL/GenBank/DDBJ whole genome shotgun (WGS) entry which is preliminary data.</text>
</comment>
<dbReference type="PANTHER" id="PTHR31234">
    <property type="entry name" value="LATE EMBRYOGENESIS ABUNDANT (LEA) HYDROXYPROLINE-RICH GLYCOPROTEIN FAMILY"/>
    <property type="match status" value="1"/>
</dbReference>
<dbReference type="GO" id="GO:0098542">
    <property type="term" value="P:defense response to other organism"/>
    <property type="evidence" value="ECO:0007669"/>
    <property type="project" value="InterPro"/>
</dbReference>
<comment type="subcellular location">
    <subcellularLocation>
        <location evidence="1">Membrane</location>
    </subcellularLocation>
</comment>
<accession>A0A9Q0JD60</accession>
<evidence type="ECO:0000256" key="2">
    <source>
        <dbReference type="ARBA" id="ARBA00023136"/>
    </source>
</evidence>
<dbReference type="OrthoDB" id="777695at2759"/>
<dbReference type="EMBL" id="JAKUCV010004143">
    <property type="protein sequence ID" value="KAJ4836370.1"/>
    <property type="molecule type" value="Genomic_DNA"/>
</dbReference>
<organism evidence="5 6">
    <name type="scientific">Turnera subulata</name>
    <dbReference type="NCBI Taxonomy" id="218843"/>
    <lineage>
        <taxon>Eukaryota</taxon>
        <taxon>Viridiplantae</taxon>
        <taxon>Streptophyta</taxon>
        <taxon>Embryophyta</taxon>
        <taxon>Tracheophyta</taxon>
        <taxon>Spermatophyta</taxon>
        <taxon>Magnoliopsida</taxon>
        <taxon>eudicotyledons</taxon>
        <taxon>Gunneridae</taxon>
        <taxon>Pentapetalae</taxon>
        <taxon>rosids</taxon>
        <taxon>fabids</taxon>
        <taxon>Malpighiales</taxon>
        <taxon>Passifloraceae</taxon>
        <taxon>Turnera</taxon>
    </lineage>
</organism>
<dbReference type="InterPro" id="IPR044839">
    <property type="entry name" value="NDR1-like"/>
</dbReference>
<keyword evidence="4" id="KW-1133">Transmembrane helix</keyword>
<dbReference type="GO" id="GO:0005886">
    <property type="term" value="C:plasma membrane"/>
    <property type="evidence" value="ECO:0007669"/>
    <property type="project" value="TreeGrafter"/>
</dbReference>
<feature type="compositionally biased region" description="Pro residues" evidence="3">
    <location>
        <begin position="23"/>
        <end position="33"/>
    </location>
</feature>
<feature type="transmembrane region" description="Helical" evidence="4">
    <location>
        <begin position="50"/>
        <end position="80"/>
    </location>
</feature>
<evidence type="ECO:0000313" key="6">
    <source>
        <dbReference type="Proteomes" id="UP001141552"/>
    </source>
</evidence>
<evidence type="ECO:0000256" key="1">
    <source>
        <dbReference type="ARBA" id="ARBA00004370"/>
    </source>
</evidence>
<reference evidence="5" key="2">
    <citation type="journal article" date="2023" name="Plants (Basel)">
        <title>Annotation of the Turnera subulata (Passifloraceae) Draft Genome Reveals the S-Locus Evolved after the Divergence of Turneroideae from Passifloroideae in a Stepwise Manner.</title>
        <authorList>
            <person name="Henning P.M."/>
            <person name="Roalson E.H."/>
            <person name="Mir W."/>
            <person name="McCubbin A.G."/>
            <person name="Shore J.S."/>
        </authorList>
    </citation>
    <scope>NUCLEOTIDE SEQUENCE</scope>
    <source>
        <strain evidence="5">F60SS</strain>
    </source>
</reference>
<dbReference type="Proteomes" id="UP001141552">
    <property type="component" value="Unassembled WGS sequence"/>
</dbReference>
<sequence>MAEAPQLNLKKPPGYIDPKATPSKPPRPRPGPGKLPVRLSFQPEKKRKKFLRICCCCVFIFLIVLILLFLIVCGLFILWFDPKLPAFHLQSFKFSSFNVTPKSDGTYLNAAAVGRVEVRNPNAMLAYRYGKSEVRVSVGEGAGLTELGSATLAGFAQAAKSTTSLKIETKVKDGVVQDGEGPLLLRRYKSKTLKVNVGVKSSVGLQWKGLEMGMLGVQVLCGDVTLRQLGAGDMPKCVINTLKWINIH</sequence>
<evidence type="ECO:0000256" key="4">
    <source>
        <dbReference type="SAM" id="Phobius"/>
    </source>
</evidence>